<evidence type="ECO:0000313" key="2">
    <source>
        <dbReference type="Proteomes" id="UP000010471"/>
    </source>
</evidence>
<dbReference type="InterPro" id="IPR055892">
    <property type="entry name" value="DUF7469"/>
</dbReference>
<dbReference type="InterPro" id="IPR054638">
    <property type="entry name" value="Npun_F0813-like"/>
</dbReference>
<dbReference type="EMBL" id="CP003630">
    <property type="protein sequence ID" value="AFZ17707.1"/>
    <property type="molecule type" value="Genomic_DNA"/>
</dbReference>
<keyword evidence="2" id="KW-1185">Reference proteome</keyword>
<organism evidence="1 2">
    <name type="scientific">Allocoleopsis franciscana PCC 7113</name>
    <dbReference type="NCBI Taxonomy" id="1173027"/>
    <lineage>
        <taxon>Bacteria</taxon>
        <taxon>Bacillati</taxon>
        <taxon>Cyanobacteriota</taxon>
        <taxon>Cyanophyceae</taxon>
        <taxon>Coleofasciculales</taxon>
        <taxon>Coleofasciculaceae</taxon>
        <taxon>Allocoleopsis</taxon>
        <taxon>Allocoleopsis franciscana</taxon>
    </lineage>
</organism>
<dbReference type="AlphaFoldDB" id="K9WDV9"/>
<evidence type="ECO:0000313" key="1">
    <source>
        <dbReference type="EMBL" id="AFZ17707.1"/>
    </source>
</evidence>
<dbReference type="NCBIfam" id="NF045621">
    <property type="entry name" value="Npun_F0813_fam"/>
    <property type="match status" value="1"/>
</dbReference>
<dbReference type="PATRIC" id="fig|1173027.3.peg.2046"/>
<dbReference type="KEGG" id="mic:Mic7113_1850"/>
<sequence>MGITARPPSTRRPGQESFTNVMFILKKQDVEISTIQHPKRDQQIPILNYQGQSFRLISVFSANQAEDAKAFWRDLTDNRGKVCVLLEEPERYSVWGKIRLEQLGTESSPDAKIVPFTQACLLLLQTVYMDVEDLLGNRQAGLFQKDLTQVFQQWHFPKADSPAAVKNLLSIDPLTALQIPPWEEHHLITLLQELYRLGKEYFGNTNFAEGVRDILQDMSETELAQFLEWLQSSPLGKLWR</sequence>
<proteinExistence type="predicted"/>
<dbReference type="HOGENOM" id="CLU_1239142_0_0_3"/>
<dbReference type="Proteomes" id="UP000010471">
    <property type="component" value="Chromosome"/>
</dbReference>
<accession>K9WDV9</accession>
<dbReference type="Pfam" id="PF24276">
    <property type="entry name" value="DUF7469"/>
    <property type="match status" value="1"/>
</dbReference>
<dbReference type="eggNOG" id="ENOG502Z8FJ">
    <property type="taxonomic scope" value="Bacteria"/>
</dbReference>
<dbReference type="STRING" id="1173027.Mic7113_1850"/>
<name>K9WDV9_9CYAN</name>
<protein>
    <submittedName>
        <fullName evidence="1">Uncharacterized protein</fullName>
    </submittedName>
</protein>
<reference evidence="1 2" key="1">
    <citation type="submission" date="2012-06" db="EMBL/GenBank/DDBJ databases">
        <title>Finished chromosome of genome of Microcoleus sp. PCC 7113.</title>
        <authorList>
            <consortium name="US DOE Joint Genome Institute"/>
            <person name="Gugger M."/>
            <person name="Coursin T."/>
            <person name="Rippka R."/>
            <person name="Tandeau De Marsac N."/>
            <person name="Huntemann M."/>
            <person name="Wei C.-L."/>
            <person name="Han J."/>
            <person name="Detter J.C."/>
            <person name="Han C."/>
            <person name="Tapia R."/>
            <person name="Chen A."/>
            <person name="Kyrpides N."/>
            <person name="Mavromatis K."/>
            <person name="Markowitz V."/>
            <person name="Szeto E."/>
            <person name="Ivanova N."/>
            <person name="Pagani I."/>
            <person name="Pati A."/>
            <person name="Goodwin L."/>
            <person name="Nordberg H.P."/>
            <person name="Cantor M.N."/>
            <person name="Hua S.X."/>
            <person name="Woyke T."/>
            <person name="Kerfeld C.A."/>
        </authorList>
    </citation>
    <scope>NUCLEOTIDE SEQUENCE [LARGE SCALE GENOMIC DNA]</scope>
    <source>
        <strain evidence="1 2">PCC 7113</strain>
    </source>
</reference>
<gene>
    <name evidence="1" type="ORF">Mic7113_1850</name>
</gene>